<keyword evidence="3" id="KW-0862">Zinc</keyword>
<sequence>MARSSPPLNSTNDYSIEVSLRGTFLQPPKQQPTTLPDQVRLYFDVEIDLKTSSASRKISGYGTILEFFLPSDEIFSQCKCRETMTKILDLMNMPFSLDEKQIQWKGIYNRGKVVECKSLENSQDLIRELVQVFHSISENQLYLQDNHRVFLSVRKIQTIPDDEFHEWESFRDNHPTEYFDSVHRQPELRMLFRGAALEVLERLRVEKGGGGDAVAEVCTICLEELLKDDDVSAEVIRLPCSHVYHEDCILKWLRKKQSCPCCRAKSPRIQIDNQSSIASAYSYVDF</sequence>
<dbReference type="AlphaFoldDB" id="A0AAE2D013"/>
<dbReference type="GO" id="GO:0008270">
    <property type="term" value="F:zinc ion binding"/>
    <property type="evidence" value="ECO:0007669"/>
    <property type="project" value="UniProtKB-KW"/>
</dbReference>
<evidence type="ECO:0000256" key="3">
    <source>
        <dbReference type="ARBA" id="ARBA00022833"/>
    </source>
</evidence>
<name>A0AAE2D013_9LAMI</name>
<dbReference type="Pfam" id="PF13639">
    <property type="entry name" value="zf-RING_2"/>
    <property type="match status" value="1"/>
</dbReference>
<dbReference type="GO" id="GO:0005634">
    <property type="term" value="C:nucleus"/>
    <property type="evidence" value="ECO:0007669"/>
    <property type="project" value="TreeGrafter"/>
</dbReference>
<evidence type="ECO:0000256" key="2">
    <source>
        <dbReference type="ARBA" id="ARBA00022771"/>
    </source>
</evidence>
<evidence type="ECO:0000259" key="5">
    <source>
        <dbReference type="PROSITE" id="PS50089"/>
    </source>
</evidence>
<dbReference type="InterPro" id="IPR051834">
    <property type="entry name" value="RING_finger_E3_ligase"/>
</dbReference>
<comment type="caution">
    <text evidence="6">The sequence shown here is derived from an EMBL/GenBank/DDBJ whole genome shotgun (WGS) entry which is preliminary data.</text>
</comment>
<feature type="domain" description="RING-type" evidence="5">
    <location>
        <begin position="218"/>
        <end position="263"/>
    </location>
</feature>
<dbReference type="Proteomes" id="UP001293254">
    <property type="component" value="Unassembled WGS sequence"/>
</dbReference>
<dbReference type="SUPFAM" id="SSF57850">
    <property type="entry name" value="RING/U-box"/>
    <property type="match status" value="1"/>
</dbReference>
<dbReference type="GO" id="GO:0006511">
    <property type="term" value="P:ubiquitin-dependent protein catabolic process"/>
    <property type="evidence" value="ECO:0007669"/>
    <property type="project" value="TreeGrafter"/>
</dbReference>
<keyword evidence="7" id="KW-1185">Reference proteome</keyword>
<dbReference type="SMART" id="SM00184">
    <property type="entry name" value="RING"/>
    <property type="match status" value="1"/>
</dbReference>
<gene>
    <name evidence="6" type="ORF">Salat_0403900</name>
</gene>
<dbReference type="InterPro" id="IPR001841">
    <property type="entry name" value="Znf_RING"/>
</dbReference>
<dbReference type="CDD" id="cd16454">
    <property type="entry name" value="RING-H2_PA-TM-RING"/>
    <property type="match status" value="1"/>
</dbReference>
<dbReference type="Gene3D" id="3.30.40.10">
    <property type="entry name" value="Zinc/RING finger domain, C3HC4 (zinc finger)"/>
    <property type="match status" value="1"/>
</dbReference>
<evidence type="ECO:0000313" key="7">
    <source>
        <dbReference type="Proteomes" id="UP001293254"/>
    </source>
</evidence>
<keyword evidence="1" id="KW-0479">Metal-binding</keyword>
<keyword evidence="2 4" id="KW-0863">Zinc-finger</keyword>
<organism evidence="6 7">
    <name type="scientific">Sesamum alatum</name>
    <dbReference type="NCBI Taxonomy" id="300844"/>
    <lineage>
        <taxon>Eukaryota</taxon>
        <taxon>Viridiplantae</taxon>
        <taxon>Streptophyta</taxon>
        <taxon>Embryophyta</taxon>
        <taxon>Tracheophyta</taxon>
        <taxon>Spermatophyta</taxon>
        <taxon>Magnoliopsida</taxon>
        <taxon>eudicotyledons</taxon>
        <taxon>Gunneridae</taxon>
        <taxon>Pentapetalae</taxon>
        <taxon>asterids</taxon>
        <taxon>lamiids</taxon>
        <taxon>Lamiales</taxon>
        <taxon>Pedaliaceae</taxon>
        <taxon>Sesamum</taxon>
    </lineage>
</organism>
<dbReference type="PROSITE" id="PS50089">
    <property type="entry name" value="ZF_RING_2"/>
    <property type="match status" value="1"/>
</dbReference>
<dbReference type="PANTHER" id="PTHR45931:SF16">
    <property type="entry name" value="RING_U-BOX SUPERFAMILY PROTEIN"/>
    <property type="match status" value="1"/>
</dbReference>
<dbReference type="InterPro" id="IPR013083">
    <property type="entry name" value="Znf_RING/FYVE/PHD"/>
</dbReference>
<proteinExistence type="predicted"/>
<reference evidence="6" key="1">
    <citation type="submission" date="2020-06" db="EMBL/GenBank/DDBJ databases">
        <authorList>
            <person name="Li T."/>
            <person name="Hu X."/>
            <person name="Zhang T."/>
            <person name="Song X."/>
            <person name="Zhang H."/>
            <person name="Dai N."/>
            <person name="Sheng W."/>
            <person name="Hou X."/>
            <person name="Wei L."/>
        </authorList>
    </citation>
    <scope>NUCLEOTIDE SEQUENCE</scope>
    <source>
        <strain evidence="6">3651</strain>
        <tissue evidence="6">Leaf</tissue>
    </source>
</reference>
<protein>
    <recommendedName>
        <fullName evidence="5">RING-type domain-containing protein</fullName>
    </recommendedName>
</protein>
<dbReference type="PANTHER" id="PTHR45931">
    <property type="entry name" value="SI:CH211-59O9.10"/>
    <property type="match status" value="1"/>
</dbReference>
<accession>A0AAE2D013</accession>
<dbReference type="EMBL" id="JACGWO010000001">
    <property type="protein sequence ID" value="KAK4440690.1"/>
    <property type="molecule type" value="Genomic_DNA"/>
</dbReference>
<evidence type="ECO:0000313" key="6">
    <source>
        <dbReference type="EMBL" id="KAK4440690.1"/>
    </source>
</evidence>
<reference evidence="6" key="2">
    <citation type="journal article" date="2024" name="Plant">
        <title>Genomic evolution and insights into agronomic trait innovations of Sesamum species.</title>
        <authorList>
            <person name="Miao H."/>
            <person name="Wang L."/>
            <person name="Qu L."/>
            <person name="Liu H."/>
            <person name="Sun Y."/>
            <person name="Le M."/>
            <person name="Wang Q."/>
            <person name="Wei S."/>
            <person name="Zheng Y."/>
            <person name="Lin W."/>
            <person name="Duan Y."/>
            <person name="Cao H."/>
            <person name="Xiong S."/>
            <person name="Wang X."/>
            <person name="Wei L."/>
            <person name="Li C."/>
            <person name="Ma Q."/>
            <person name="Ju M."/>
            <person name="Zhao R."/>
            <person name="Li G."/>
            <person name="Mu C."/>
            <person name="Tian Q."/>
            <person name="Mei H."/>
            <person name="Zhang T."/>
            <person name="Gao T."/>
            <person name="Zhang H."/>
        </authorList>
    </citation>
    <scope>NUCLEOTIDE SEQUENCE</scope>
    <source>
        <strain evidence="6">3651</strain>
    </source>
</reference>
<evidence type="ECO:0000256" key="1">
    <source>
        <dbReference type="ARBA" id="ARBA00022723"/>
    </source>
</evidence>
<evidence type="ECO:0000256" key="4">
    <source>
        <dbReference type="PROSITE-ProRule" id="PRU00175"/>
    </source>
</evidence>
<dbReference type="GO" id="GO:0061630">
    <property type="term" value="F:ubiquitin protein ligase activity"/>
    <property type="evidence" value="ECO:0007669"/>
    <property type="project" value="TreeGrafter"/>
</dbReference>